<dbReference type="InterPro" id="IPR011993">
    <property type="entry name" value="PH-like_dom_sf"/>
</dbReference>
<dbReference type="PANTHER" id="PTHR14309">
    <property type="entry name" value="EXPRESSED PROTEIN"/>
    <property type="match status" value="1"/>
</dbReference>
<comment type="subcellular location">
    <subcellularLocation>
        <location evidence="1">Membrane</location>
    </subcellularLocation>
</comment>
<dbReference type="Gene3D" id="2.30.29.30">
    <property type="entry name" value="Pleckstrin-homology domain (PH domain)/Phosphotyrosine-binding domain (PTB)"/>
    <property type="match status" value="1"/>
</dbReference>
<dbReference type="Proteomes" id="UP001318040">
    <property type="component" value="Chromosome 33"/>
</dbReference>
<keyword evidence="4" id="KW-1185">Reference proteome</keyword>
<protein>
    <submittedName>
        <fullName evidence="5">Uncharacterized protein LOC116948394</fullName>
    </submittedName>
</protein>
<proteinExistence type="predicted"/>
<dbReference type="PANTHER" id="PTHR14309:SF10">
    <property type="entry name" value="PH DOMAIN-CONTAINING PROTEIN"/>
    <property type="match status" value="1"/>
</dbReference>
<dbReference type="InterPro" id="IPR001849">
    <property type="entry name" value="PH_domain"/>
</dbReference>
<dbReference type="SMART" id="SM00233">
    <property type="entry name" value="PH"/>
    <property type="match status" value="1"/>
</dbReference>
<dbReference type="GO" id="GO:0016020">
    <property type="term" value="C:membrane"/>
    <property type="evidence" value="ECO:0007669"/>
    <property type="project" value="UniProtKB-SubCell"/>
</dbReference>
<evidence type="ECO:0000256" key="1">
    <source>
        <dbReference type="ARBA" id="ARBA00004370"/>
    </source>
</evidence>
<name>A0AAJ7TQL0_PETMA</name>
<dbReference type="SUPFAM" id="SSF50729">
    <property type="entry name" value="PH domain-like"/>
    <property type="match status" value="1"/>
</dbReference>
<dbReference type="PROSITE" id="PS50003">
    <property type="entry name" value="PH_DOMAIN"/>
    <property type="match status" value="1"/>
</dbReference>
<evidence type="ECO:0000313" key="4">
    <source>
        <dbReference type="Proteomes" id="UP001318040"/>
    </source>
</evidence>
<sequence length="300" mass="30629">MDVHNGFLHKYGGFLVKRWRQRFVAVEEDGSLYIARGPGACPRGPIALPSACRAVVPGLEVGSLPPLPTGARPECCLALQLLGGKHVFLLAGDASEFSRWFGILMQARKGLLCPLDGRLTPSAWPADPATRDKQQRRRVAAAATSSTAASPSSISPALVRLVYAPRYPRSSPHAAVAAAVAAATQPAIPPCSHRRHGRPCVDLAFLVAVETVAGPALGLVAPGSAASIEGAALRECVLGAMGGGGGGSGSGGGGGGGGDSALYHTGADVFHFHALAGDAYGGDFVDYDGFEGADFGAFSF</sequence>
<organism evidence="4 5">
    <name type="scientific">Petromyzon marinus</name>
    <name type="common">Sea lamprey</name>
    <dbReference type="NCBI Taxonomy" id="7757"/>
    <lineage>
        <taxon>Eukaryota</taxon>
        <taxon>Metazoa</taxon>
        <taxon>Chordata</taxon>
        <taxon>Craniata</taxon>
        <taxon>Vertebrata</taxon>
        <taxon>Cyclostomata</taxon>
        <taxon>Hyperoartia</taxon>
        <taxon>Petromyzontiformes</taxon>
        <taxon>Petromyzontidae</taxon>
        <taxon>Petromyzon</taxon>
    </lineage>
</organism>
<evidence type="ECO:0000259" key="3">
    <source>
        <dbReference type="PROSITE" id="PS50003"/>
    </source>
</evidence>
<dbReference type="AlphaFoldDB" id="A0AAJ7TQL0"/>
<dbReference type="InterPro" id="IPR039680">
    <property type="entry name" value="PLEKHB1/2"/>
</dbReference>
<evidence type="ECO:0000313" key="5">
    <source>
        <dbReference type="RefSeq" id="XP_032820908.1"/>
    </source>
</evidence>
<keyword evidence="2" id="KW-0472">Membrane</keyword>
<accession>A0AAJ7TQL0</accession>
<dbReference type="KEGG" id="pmrn:116948394"/>
<reference evidence="5" key="1">
    <citation type="submission" date="2025-08" db="UniProtKB">
        <authorList>
            <consortium name="RefSeq"/>
        </authorList>
    </citation>
    <scope>IDENTIFICATION</scope>
    <source>
        <tissue evidence="5">Sperm</tissue>
    </source>
</reference>
<dbReference type="GO" id="GO:0045595">
    <property type="term" value="P:regulation of cell differentiation"/>
    <property type="evidence" value="ECO:0007669"/>
    <property type="project" value="TreeGrafter"/>
</dbReference>
<dbReference type="RefSeq" id="XP_032820908.1">
    <property type="nucleotide sequence ID" value="XM_032965017.1"/>
</dbReference>
<gene>
    <name evidence="5" type="primary">LOC116948394</name>
</gene>
<feature type="domain" description="PH" evidence="3">
    <location>
        <begin position="1"/>
        <end position="109"/>
    </location>
</feature>
<evidence type="ECO:0000256" key="2">
    <source>
        <dbReference type="ARBA" id="ARBA00023136"/>
    </source>
</evidence>